<organism evidence="1">
    <name type="scientific">marine sediment metagenome</name>
    <dbReference type="NCBI Taxonomy" id="412755"/>
    <lineage>
        <taxon>unclassified sequences</taxon>
        <taxon>metagenomes</taxon>
        <taxon>ecological metagenomes</taxon>
    </lineage>
</organism>
<dbReference type="Pfam" id="PF04860">
    <property type="entry name" value="Phage_portal"/>
    <property type="match status" value="1"/>
</dbReference>
<evidence type="ECO:0000313" key="1">
    <source>
        <dbReference type="EMBL" id="GAF80769.1"/>
    </source>
</evidence>
<comment type="caution">
    <text evidence="1">The sequence shown here is derived from an EMBL/GenBank/DDBJ whole genome shotgun (WGS) entry which is preliminary data.</text>
</comment>
<dbReference type="InterPro" id="IPR006944">
    <property type="entry name" value="Phage/GTA_portal"/>
</dbReference>
<feature type="non-terminal residue" evidence="1">
    <location>
        <position position="327"/>
    </location>
</feature>
<dbReference type="AlphaFoldDB" id="X0SIC6"/>
<protein>
    <recommendedName>
        <fullName evidence="2">Phage portal protein</fullName>
    </recommendedName>
</protein>
<dbReference type="EMBL" id="BARS01009873">
    <property type="protein sequence ID" value="GAF80769.1"/>
    <property type="molecule type" value="Genomic_DNA"/>
</dbReference>
<sequence length="327" mass="37486">RDFQWNAQQYEQMPWLYSAIFQISTSIARLPWQITKKTRLTEAEMKDEEGDSKFKVEDITDNTDNPLVALLMQPNAEMTWFDFMESVCSFIELSGNAYVELSKNAMDQIGDMYIMRPDRMKVLAGEDNKLVAGYEFKVSKASEGTHFDAKDVMHIKTFNPTDDWYGLASVKPATLSLSLEDAARKFNTEFFLNDATPGGVLSTEAAITKEDAERIEERWRTRNAAGKRRRTVILPFGIEYKMIGTEIKDIEFEGLMKQTTQEQLAVTGVPPAKVGLLQFAKYSNYEIQNRAFYEDTIEPKIMKIQSSINLSIVSRFDDKEEGVTYHF</sequence>
<evidence type="ECO:0008006" key="2">
    <source>
        <dbReference type="Google" id="ProtNLM"/>
    </source>
</evidence>
<dbReference type="NCBIfam" id="TIGR01537">
    <property type="entry name" value="portal_HK97"/>
    <property type="match status" value="1"/>
</dbReference>
<name>X0SIC6_9ZZZZ</name>
<gene>
    <name evidence="1" type="ORF">S01H1_18462</name>
</gene>
<proteinExistence type="predicted"/>
<dbReference type="InterPro" id="IPR006427">
    <property type="entry name" value="Portal_HK97"/>
</dbReference>
<reference evidence="1" key="1">
    <citation type="journal article" date="2014" name="Front. Microbiol.">
        <title>High frequency of phylogenetically diverse reductive dehalogenase-homologous genes in deep subseafloor sedimentary metagenomes.</title>
        <authorList>
            <person name="Kawai M."/>
            <person name="Futagami T."/>
            <person name="Toyoda A."/>
            <person name="Takaki Y."/>
            <person name="Nishi S."/>
            <person name="Hori S."/>
            <person name="Arai W."/>
            <person name="Tsubouchi T."/>
            <person name="Morono Y."/>
            <person name="Uchiyama I."/>
            <person name="Ito T."/>
            <person name="Fujiyama A."/>
            <person name="Inagaki F."/>
            <person name="Takami H."/>
        </authorList>
    </citation>
    <scope>NUCLEOTIDE SEQUENCE</scope>
    <source>
        <strain evidence="1">Expedition CK06-06</strain>
    </source>
</reference>
<feature type="non-terminal residue" evidence="1">
    <location>
        <position position="1"/>
    </location>
</feature>
<accession>X0SIC6</accession>